<dbReference type="Proteomes" id="UP000184452">
    <property type="component" value="Unassembled WGS sequence"/>
</dbReference>
<dbReference type="OrthoDB" id="3366805at2"/>
<reference evidence="2 3" key="1">
    <citation type="submission" date="2016-11" db="EMBL/GenBank/DDBJ databases">
        <authorList>
            <person name="Jaros S."/>
            <person name="Januszkiewicz K."/>
            <person name="Wedrychowicz H."/>
        </authorList>
    </citation>
    <scope>NUCLEOTIDE SEQUENCE [LARGE SCALE GENOMIC DNA]</scope>
    <source>
        <strain evidence="2 3">CGMCC 4.5723</strain>
    </source>
</reference>
<organism evidence="2 3">
    <name type="scientific">Nocardiopsis flavescens</name>
    <dbReference type="NCBI Taxonomy" id="758803"/>
    <lineage>
        <taxon>Bacteria</taxon>
        <taxon>Bacillati</taxon>
        <taxon>Actinomycetota</taxon>
        <taxon>Actinomycetes</taxon>
        <taxon>Streptosporangiales</taxon>
        <taxon>Nocardiopsidaceae</taxon>
        <taxon>Nocardiopsis</taxon>
    </lineage>
</organism>
<dbReference type="Gene3D" id="3.10.28.10">
    <property type="entry name" value="Homing endonucleases"/>
    <property type="match status" value="1"/>
</dbReference>
<dbReference type="InterPro" id="IPR027434">
    <property type="entry name" value="Homing_endonucl"/>
</dbReference>
<proteinExistence type="predicted"/>
<sequence>MYSREVVDKALHLHSQGHSDRAVANACGVSLWTVRHWRYGRRRGADVEARRRDRTSCCPKCSSGHLAPEAYAYLLGLYLGDGYIGRIRNGVDYLAILCADAWPELMSECAQALAQVFPVKVYRVQRQGSTEVKAASKHWRCVFPQHGPGRKHTRRIILEPWQREIVDAHPEKFVRGLMHSDGWRGVNRVRQRTPRGWKYYEYPRYDFVNASRDIVNLMTDALDLLGVPWTERVQRRPPHQDRITVSVARRDAVARLDEFVGAKG</sequence>
<dbReference type="GO" id="GO:0004519">
    <property type="term" value="F:endonuclease activity"/>
    <property type="evidence" value="ECO:0007669"/>
    <property type="project" value="InterPro"/>
</dbReference>
<dbReference type="AlphaFoldDB" id="A0A1M6HSQ1"/>
<dbReference type="InterPro" id="IPR004042">
    <property type="entry name" value="Intein_endonuc_central"/>
</dbReference>
<dbReference type="PROSITE" id="PS50819">
    <property type="entry name" value="INTEIN_ENDONUCLEASE"/>
    <property type="match status" value="1"/>
</dbReference>
<feature type="domain" description="DOD-type homing endonuclease" evidence="1">
    <location>
        <begin position="74"/>
        <end position="227"/>
    </location>
</feature>
<name>A0A1M6HSQ1_9ACTN</name>
<protein>
    <recommendedName>
        <fullName evidence="1">DOD-type homing endonuclease domain-containing protein</fullName>
    </recommendedName>
</protein>
<gene>
    <name evidence="2" type="ORF">SAMN05421803_104291</name>
</gene>
<evidence type="ECO:0000313" key="2">
    <source>
        <dbReference type="EMBL" id="SHJ25200.1"/>
    </source>
</evidence>
<evidence type="ECO:0000259" key="1">
    <source>
        <dbReference type="PROSITE" id="PS50819"/>
    </source>
</evidence>
<dbReference type="RefSeq" id="WP_073378174.1">
    <property type="nucleotide sequence ID" value="NZ_FQZK01000004.1"/>
</dbReference>
<evidence type="ECO:0000313" key="3">
    <source>
        <dbReference type="Proteomes" id="UP000184452"/>
    </source>
</evidence>
<keyword evidence="3" id="KW-1185">Reference proteome</keyword>
<accession>A0A1M6HSQ1</accession>
<dbReference type="EMBL" id="FQZK01000004">
    <property type="protein sequence ID" value="SHJ25200.1"/>
    <property type="molecule type" value="Genomic_DNA"/>
</dbReference>